<dbReference type="Gene3D" id="3.30.300.30">
    <property type="match status" value="1"/>
</dbReference>
<dbReference type="GO" id="GO:0044550">
    <property type="term" value="P:secondary metabolite biosynthetic process"/>
    <property type="evidence" value="ECO:0007669"/>
    <property type="project" value="TreeGrafter"/>
</dbReference>
<dbReference type="NCBIfam" id="TIGR02262">
    <property type="entry name" value="benz_CoA_lig"/>
    <property type="match status" value="1"/>
</dbReference>
<name>A0A381PKW6_9ZZZZ</name>
<proteinExistence type="predicted"/>
<reference evidence="4" key="1">
    <citation type="submission" date="2018-05" db="EMBL/GenBank/DDBJ databases">
        <authorList>
            <person name="Lanie J.A."/>
            <person name="Ng W.-L."/>
            <person name="Kazmierczak K.M."/>
            <person name="Andrzejewski T.M."/>
            <person name="Davidsen T.M."/>
            <person name="Wayne K.J."/>
            <person name="Tettelin H."/>
            <person name="Glass J.I."/>
            <person name="Rusch D."/>
            <person name="Podicherti R."/>
            <person name="Tsui H.-C.T."/>
            <person name="Winkler M.E."/>
        </authorList>
    </citation>
    <scope>NUCLEOTIDE SEQUENCE</scope>
</reference>
<dbReference type="InterPro" id="IPR011957">
    <property type="entry name" value="Benz_CoA_lig"/>
</dbReference>
<dbReference type="PANTHER" id="PTHR43352:SF1">
    <property type="entry name" value="ANTHRANILATE--COA LIGASE"/>
    <property type="match status" value="1"/>
</dbReference>
<protein>
    <recommendedName>
        <fullName evidence="5">AMP-dependent synthetase/ligase domain-containing protein</fullName>
    </recommendedName>
</protein>
<dbReference type="GO" id="GO:0016405">
    <property type="term" value="F:CoA-ligase activity"/>
    <property type="evidence" value="ECO:0007669"/>
    <property type="project" value="InterPro"/>
</dbReference>
<dbReference type="GO" id="GO:0016878">
    <property type="term" value="F:acid-thiol ligase activity"/>
    <property type="evidence" value="ECO:0007669"/>
    <property type="project" value="TreeGrafter"/>
</dbReference>
<dbReference type="InterPro" id="IPR042099">
    <property type="entry name" value="ANL_N_sf"/>
</dbReference>
<dbReference type="InterPro" id="IPR000873">
    <property type="entry name" value="AMP-dep_synth/lig_dom"/>
</dbReference>
<dbReference type="Pfam" id="PF00501">
    <property type="entry name" value="AMP-binding"/>
    <property type="match status" value="1"/>
</dbReference>
<evidence type="ECO:0000259" key="2">
    <source>
        <dbReference type="Pfam" id="PF00501"/>
    </source>
</evidence>
<evidence type="ECO:0000259" key="3">
    <source>
        <dbReference type="Pfam" id="PF13193"/>
    </source>
</evidence>
<dbReference type="Pfam" id="PF13193">
    <property type="entry name" value="AMP-binding_C"/>
    <property type="match status" value="1"/>
</dbReference>
<dbReference type="InterPro" id="IPR025110">
    <property type="entry name" value="AMP-bd_C"/>
</dbReference>
<dbReference type="InterPro" id="IPR045851">
    <property type="entry name" value="AMP-bd_C_sf"/>
</dbReference>
<evidence type="ECO:0000313" key="4">
    <source>
        <dbReference type="EMBL" id="SUZ67641.1"/>
    </source>
</evidence>
<dbReference type="EMBL" id="UINC01001017">
    <property type="protein sequence ID" value="SUZ67641.1"/>
    <property type="molecule type" value="Genomic_DNA"/>
</dbReference>
<dbReference type="PANTHER" id="PTHR43352">
    <property type="entry name" value="ACETYL-COA SYNTHETASE"/>
    <property type="match status" value="1"/>
</dbReference>
<feature type="domain" description="AMP-binding enzyme C-terminal" evidence="3">
    <location>
        <begin position="413"/>
        <end position="490"/>
    </location>
</feature>
<dbReference type="AlphaFoldDB" id="A0A381PKW6"/>
<evidence type="ECO:0000256" key="1">
    <source>
        <dbReference type="ARBA" id="ARBA00022598"/>
    </source>
</evidence>
<sequence>MKENAVHRFVIEPAIDSPDAVAVIDASSGLKTTRKELLEGVQAVARLLVSRGVTPEQRILMCCVDTPTFLMWFWGAMWMGAVPVPVSTMLTEKDYRFLIEDSRAFGVAFSQEFQELITTAGADQPFLRWSQLDSEFDISSDEAETPEPYPSIKDDIAFWLYTSGTTGFPKGAMHRHADLGFCTDMYAATVLEMNASDVVYSVAKLFFAYGLGNAGYFPAGTGAGVVLNPGRPVPETIAAHVTTYRPSLFFGVPTSFGQLLSSDISDDTFESVRVAISAGEPLPAEIHRRFRERFGVEILDGLGTTELAHIAISNRPGQSVANSSGTVVDGYEVSIRDENGEEVADGEPGTMHIKGDSVMVGYWNRTAQTRLALMGEFLATGDTYVRNSDGTYTCLGRTDDMLKVGGVWVSPAEVESCILELEQVLQVAVVGAQDAEGLVKPKAYVVVVDSNQSRNVETEVQDHVRTRLASFKYPRWVEVVEELPQTATGKIKRYLLRS</sequence>
<feature type="domain" description="AMP-dependent synthetase/ligase" evidence="2">
    <location>
        <begin position="17"/>
        <end position="363"/>
    </location>
</feature>
<dbReference type="GO" id="GO:0005524">
    <property type="term" value="F:ATP binding"/>
    <property type="evidence" value="ECO:0007669"/>
    <property type="project" value="InterPro"/>
</dbReference>
<evidence type="ECO:0008006" key="5">
    <source>
        <dbReference type="Google" id="ProtNLM"/>
    </source>
</evidence>
<organism evidence="4">
    <name type="scientific">marine metagenome</name>
    <dbReference type="NCBI Taxonomy" id="408172"/>
    <lineage>
        <taxon>unclassified sequences</taxon>
        <taxon>metagenomes</taxon>
        <taxon>ecological metagenomes</taxon>
    </lineage>
</organism>
<gene>
    <name evidence="4" type="ORF">METZ01_LOCUS20495</name>
</gene>
<accession>A0A381PKW6</accession>
<keyword evidence="1" id="KW-0436">Ligase</keyword>
<dbReference type="SUPFAM" id="SSF56801">
    <property type="entry name" value="Acetyl-CoA synthetase-like"/>
    <property type="match status" value="1"/>
</dbReference>
<dbReference type="Gene3D" id="3.40.50.12780">
    <property type="entry name" value="N-terminal domain of ligase-like"/>
    <property type="match status" value="1"/>
</dbReference>